<evidence type="ECO:0000259" key="13">
    <source>
        <dbReference type="PROSITE" id="PS50885"/>
    </source>
</evidence>
<dbReference type="PROSITE" id="PS50885">
    <property type="entry name" value="HAMP"/>
    <property type="match status" value="1"/>
</dbReference>
<dbReference type="Proteomes" id="UP000655830">
    <property type="component" value="Unassembled WGS sequence"/>
</dbReference>
<feature type="transmembrane region" description="Helical" evidence="12">
    <location>
        <begin position="246"/>
        <end position="266"/>
    </location>
</feature>
<keyword evidence="9 12" id="KW-1133">Transmembrane helix</keyword>
<dbReference type="AlphaFoldDB" id="A0A926EMU4"/>
<keyword evidence="8" id="KW-0067">ATP-binding</keyword>
<evidence type="ECO:0000256" key="1">
    <source>
        <dbReference type="ARBA" id="ARBA00004651"/>
    </source>
</evidence>
<accession>A0A926EMU4</accession>
<dbReference type="EMBL" id="JACRSY010000040">
    <property type="protein sequence ID" value="MBC8581187.1"/>
    <property type="molecule type" value="Genomic_DNA"/>
</dbReference>
<comment type="subcellular location">
    <subcellularLocation>
        <location evidence="1">Cell membrane</location>
        <topology evidence="1">Multi-pass membrane protein</topology>
    </subcellularLocation>
</comment>
<keyword evidence="15" id="KW-1185">Reference proteome</keyword>
<evidence type="ECO:0000256" key="5">
    <source>
        <dbReference type="ARBA" id="ARBA00022692"/>
    </source>
</evidence>
<keyword evidence="3" id="KW-0597">Phosphoprotein</keyword>
<keyword evidence="2" id="KW-1003">Cell membrane</keyword>
<evidence type="ECO:0000256" key="3">
    <source>
        <dbReference type="ARBA" id="ARBA00022553"/>
    </source>
</evidence>
<keyword evidence="10" id="KW-0902">Two-component regulatory system</keyword>
<dbReference type="Gene3D" id="6.10.340.10">
    <property type="match status" value="1"/>
</dbReference>
<dbReference type="SUPFAM" id="SSF55874">
    <property type="entry name" value="ATPase domain of HSP90 chaperone/DNA topoisomerase II/histidine kinase"/>
    <property type="match status" value="1"/>
</dbReference>
<keyword evidence="4" id="KW-0808">Transferase</keyword>
<dbReference type="Pfam" id="PF06580">
    <property type="entry name" value="His_kinase"/>
    <property type="match status" value="1"/>
</dbReference>
<evidence type="ECO:0000256" key="8">
    <source>
        <dbReference type="ARBA" id="ARBA00022840"/>
    </source>
</evidence>
<evidence type="ECO:0000313" key="14">
    <source>
        <dbReference type="EMBL" id="MBC8581187.1"/>
    </source>
</evidence>
<dbReference type="InterPro" id="IPR010559">
    <property type="entry name" value="Sig_transdc_His_kin_internal"/>
</dbReference>
<reference evidence="14" key="1">
    <citation type="submission" date="2020-08" db="EMBL/GenBank/DDBJ databases">
        <title>Genome public.</title>
        <authorList>
            <person name="Liu C."/>
            <person name="Sun Q."/>
        </authorList>
    </citation>
    <scope>NUCLEOTIDE SEQUENCE</scope>
    <source>
        <strain evidence="14">NSJ-12</strain>
    </source>
</reference>
<dbReference type="PANTHER" id="PTHR34220:SF11">
    <property type="entry name" value="SENSOR PROTEIN KINASE HPTS"/>
    <property type="match status" value="1"/>
</dbReference>
<evidence type="ECO:0000256" key="9">
    <source>
        <dbReference type="ARBA" id="ARBA00022989"/>
    </source>
</evidence>
<comment type="caution">
    <text evidence="14">The sequence shown here is derived from an EMBL/GenBank/DDBJ whole genome shotgun (WGS) entry which is preliminary data.</text>
</comment>
<evidence type="ECO:0000256" key="11">
    <source>
        <dbReference type="ARBA" id="ARBA00023136"/>
    </source>
</evidence>
<dbReference type="GO" id="GO:0000155">
    <property type="term" value="F:phosphorelay sensor kinase activity"/>
    <property type="evidence" value="ECO:0007669"/>
    <property type="project" value="InterPro"/>
</dbReference>
<name>A0A926EMU4_9FIRM</name>
<feature type="domain" description="HAMP" evidence="13">
    <location>
        <begin position="271"/>
        <end position="323"/>
    </location>
</feature>
<organism evidence="14 15">
    <name type="scientific">Zhenhengia yiwuensis</name>
    <dbReference type="NCBI Taxonomy" id="2763666"/>
    <lineage>
        <taxon>Bacteria</taxon>
        <taxon>Bacillati</taxon>
        <taxon>Bacillota</taxon>
        <taxon>Clostridia</taxon>
        <taxon>Lachnospirales</taxon>
        <taxon>Lachnospiraceae</taxon>
        <taxon>Zhenhengia</taxon>
    </lineage>
</organism>
<evidence type="ECO:0000256" key="4">
    <source>
        <dbReference type="ARBA" id="ARBA00022679"/>
    </source>
</evidence>
<protein>
    <submittedName>
        <fullName evidence="14">Histidine kinase</fullName>
    </submittedName>
</protein>
<evidence type="ECO:0000256" key="10">
    <source>
        <dbReference type="ARBA" id="ARBA00023012"/>
    </source>
</evidence>
<dbReference type="Gene3D" id="3.30.565.10">
    <property type="entry name" value="Histidine kinase-like ATPase, C-terminal domain"/>
    <property type="match status" value="1"/>
</dbReference>
<dbReference type="GO" id="GO:0005886">
    <property type="term" value="C:plasma membrane"/>
    <property type="evidence" value="ECO:0007669"/>
    <property type="project" value="UniProtKB-SubCell"/>
</dbReference>
<keyword evidence="5 12" id="KW-0812">Transmembrane</keyword>
<evidence type="ECO:0000313" key="15">
    <source>
        <dbReference type="Proteomes" id="UP000655830"/>
    </source>
</evidence>
<dbReference type="InterPro" id="IPR003660">
    <property type="entry name" value="HAMP_dom"/>
</dbReference>
<dbReference type="RefSeq" id="WP_249333987.1">
    <property type="nucleotide sequence ID" value="NZ_JACRSY010000040.1"/>
</dbReference>
<feature type="transmembrane region" description="Helical" evidence="12">
    <location>
        <begin position="9"/>
        <end position="36"/>
    </location>
</feature>
<dbReference type="InterPro" id="IPR050640">
    <property type="entry name" value="Bact_2-comp_sensor_kinase"/>
</dbReference>
<gene>
    <name evidence="14" type="ORF">H8718_16905</name>
</gene>
<dbReference type="InterPro" id="IPR036890">
    <property type="entry name" value="HATPase_C_sf"/>
</dbReference>
<proteinExistence type="predicted"/>
<sequence length="536" mass="63629">MKKVRKVKLAYKVIGAYLLGHFIIALSILAIMGVGIKTIQENFIHTYTTNALQHIEYFDEQLLDLQELLMYTMQSKSILVITNQYEQLSDYNKVSWKKQAKDDLLVIYGQYKWIDDMGIYISEQDLWITALDWFRPDEAIGKLDKREGIYFLGDTLYLLETYENQQEYRKGYIKLNQQELVNLMEKMKFNEEAYIEVFLNGEQLEISPFNRQEENKSYREIIVKSKLYPLEFRIYVANQLIDFGNYFYVLSIFSLILLCFITIKFAKYLNAAIHRPLQHVLNHIENMNTNNFEEEIKHEGIDEFEYVTESFNKIKNLLESYIKKNYEQEINMKQMELSHLQGQIKPHFLYNCFFNIANMCKTYDVDKIEQMTLGLAKYYRYITRTDHKFVKLEEEYEHMKNYVAVQQIRFEGRVEIDIDALPEVLKSLHVPRLILQPVVENAYKYVFEKIESEGKLHIRVKEQGNFMLIQIEDNGQFIGLEQIDSLRERIQMGKEPITGLVNIKKRLNYINEKNDIIVDQGELGGLAVILKVWIKD</sequence>
<dbReference type="PANTHER" id="PTHR34220">
    <property type="entry name" value="SENSOR HISTIDINE KINASE YPDA"/>
    <property type="match status" value="1"/>
</dbReference>
<keyword evidence="6" id="KW-0547">Nucleotide-binding</keyword>
<evidence type="ECO:0000256" key="6">
    <source>
        <dbReference type="ARBA" id="ARBA00022741"/>
    </source>
</evidence>
<keyword evidence="11 12" id="KW-0472">Membrane</keyword>
<dbReference type="GO" id="GO:0005524">
    <property type="term" value="F:ATP binding"/>
    <property type="evidence" value="ECO:0007669"/>
    <property type="project" value="UniProtKB-KW"/>
</dbReference>
<evidence type="ECO:0000256" key="2">
    <source>
        <dbReference type="ARBA" id="ARBA00022475"/>
    </source>
</evidence>
<keyword evidence="7 14" id="KW-0418">Kinase</keyword>
<evidence type="ECO:0000256" key="12">
    <source>
        <dbReference type="SAM" id="Phobius"/>
    </source>
</evidence>
<evidence type="ECO:0000256" key="7">
    <source>
        <dbReference type="ARBA" id="ARBA00022777"/>
    </source>
</evidence>